<reference evidence="2" key="1">
    <citation type="submission" date="2020-03" db="EMBL/GenBank/DDBJ databases">
        <title>A high-quality chromosome-level genome assembly of a woody plant with both climbing and erect habits, Rhamnella rubrinervis.</title>
        <authorList>
            <person name="Lu Z."/>
            <person name="Yang Y."/>
            <person name="Zhu X."/>
            <person name="Sun Y."/>
        </authorList>
    </citation>
    <scope>NUCLEOTIDE SEQUENCE</scope>
    <source>
        <strain evidence="2">BYM</strain>
        <tissue evidence="2">Leaf</tissue>
    </source>
</reference>
<organism evidence="2 3">
    <name type="scientific">Rhamnella rubrinervis</name>
    <dbReference type="NCBI Taxonomy" id="2594499"/>
    <lineage>
        <taxon>Eukaryota</taxon>
        <taxon>Viridiplantae</taxon>
        <taxon>Streptophyta</taxon>
        <taxon>Embryophyta</taxon>
        <taxon>Tracheophyta</taxon>
        <taxon>Spermatophyta</taxon>
        <taxon>Magnoliopsida</taxon>
        <taxon>eudicotyledons</taxon>
        <taxon>Gunneridae</taxon>
        <taxon>Pentapetalae</taxon>
        <taxon>rosids</taxon>
        <taxon>fabids</taxon>
        <taxon>Rosales</taxon>
        <taxon>Rhamnaceae</taxon>
        <taxon>rhamnoid group</taxon>
        <taxon>Rhamneae</taxon>
        <taxon>Rhamnella</taxon>
    </lineage>
</organism>
<evidence type="ECO:0000313" key="2">
    <source>
        <dbReference type="EMBL" id="KAF3439800.1"/>
    </source>
</evidence>
<proteinExistence type="predicted"/>
<dbReference type="EMBL" id="VOIH02000008">
    <property type="protein sequence ID" value="KAF3439800.1"/>
    <property type="molecule type" value="Genomic_DNA"/>
</dbReference>
<evidence type="ECO:0000256" key="1">
    <source>
        <dbReference type="SAM" id="MobiDB-lite"/>
    </source>
</evidence>
<dbReference type="Proteomes" id="UP000796880">
    <property type="component" value="Unassembled WGS sequence"/>
</dbReference>
<keyword evidence="3" id="KW-1185">Reference proteome</keyword>
<dbReference type="PANTHER" id="PTHR37728">
    <property type="entry name" value="BNAA04G26730D PROTEIN"/>
    <property type="match status" value="1"/>
</dbReference>
<gene>
    <name evidence="2" type="ORF">FNV43_RR18078</name>
</gene>
<feature type="compositionally biased region" description="Basic residues" evidence="1">
    <location>
        <begin position="93"/>
        <end position="109"/>
    </location>
</feature>
<dbReference type="OrthoDB" id="1295485at2759"/>
<feature type="region of interest" description="Disordered" evidence="1">
    <location>
        <begin position="58"/>
        <end position="77"/>
    </location>
</feature>
<dbReference type="PANTHER" id="PTHR37728:SF1">
    <property type="entry name" value="OS06G0132300 PROTEIN"/>
    <property type="match status" value="1"/>
</dbReference>
<dbReference type="AlphaFoldDB" id="A0A8K0E5J4"/>
<protein>
    <submittedName>
        <fullName evidence="2">Uncharacterized protein</fullName>
    </submittedName>
</protein>
<feature type="region of interest" description="Disordered" evidence="1">
    <location>
        <begin position="93"/>
        <end position="119"/>
    </location>
</feature>
<accession>A0A8K0E5J4</accession>
<sequence length="152" mass="17022">MWMWAVSCVSQPIPYHSHPLIPRIRHRPPLCLAVSANSQPPGQDIGGLGHTILTAIDSNTKPTIPIPNPDDEEDGRQISGSDVLWALQKAAAHKKKKKKNKKKMNKIRKGPSSQDEEVAMDYSNIRPLCIKSDWGGRLDELEKRLQELSETI</sequence>
<name>A0A8K0E5J4_9ROSA</name>
<evidence type="ECO:0000313" key="3">
    <source>
        <dbReference type="Proteomes" id="UP000796880"/>
    </source>
</evidence>
<comment type="caution">
    <text evidence="2">The sequence shown here is derived from an EMBL/GenBank/DDBJ whole genome shotgun (WGS) entry which is preliminary data.</text>
</comment>